<feature type="domain" description="Retrovirus-related Pol polyprotein from transposon TNT 1-94-like beta-barrel" evidence="2">
    <location>
        <begin position="15"/>
        <end position="99"/>
    </location>
</feature>
<dbReference type="Pfam" id="PF13976">
    <property type="entry name" value="gag_pre-integrs"/>
    <property type="match status" value="1"/>
</dbReference>
<evidence type="ECO:0000259" key="1">
    <source>
        <dbReference type="Pfam" id="PF13976"/>
    </source>
</evidence>
<gene>
    <name evidence="3" type="ORF">ILUMI_20678</name>
</gene>
<protein>
    <recommendedName>
        <fullName evidence="5">GAG-pre-integrase domain-containing protein</fullName>
    </recommendedName>
</protein>
<dbReference type="EMBL" id="VTPC01089916">
    <property type="protein sequence ID" value="KAF2885528.1"/>
    <property type="molecule type" value="Genomic_DNA"/>
</dbReference>
<name>A0A8K0CJB0_IGNLU</name>
<dbReference type="Proteomes" id="UP000801492">
    <property type="component" value="Unassembled WGS sequence"/>
</dbReference>
<evidence type="ECO:0000259" key="2">
    <source>
        <dbReference type="Pfam" id="PF22936"/>
    </source>
</evidence>
<dbReference type="OrthoDB" id="10025891at2759"/>
<dbReference type="GO" id="GO:0003676">
    <property type="term" value="F:nucleic acid binding"/>
    <property type="evidence" value="ECO:0007669"/>
    <property type="project" value="InterPro"/>
</dbReference>
<dbReference type="InterPro" id="IPR054722">
    <property type="entry name" value="PolX-like_BBD"/>
</dbReference>
<keyword evidence="4" id="KW-1185">Reference proteome</keyword>
<evidence type="ECO:0000313" key="4">
    <source>
        <dbReference type="Proteomes" id="UP000801492"/>
    </source>
</evidence>
<reference evidence="3" key="1">
    <citation type="submission" date="2019-08" db="EMBL/GenBank/DDBJ databases">
        <title>The genome of the North American firefly Photinus pyralis.</title>
        <authorList>
            <consortium name="Photinus pyralis genome working group"/>
            <person name="Fallon T.R."/>
            <person name="Sander Lower S.E."/>
            <person name="Weng J.-K."/>
        </authorList>
    </citation>
    <scope>NUCLEOTIDE SEQUENCE</scope>
    <source>
        <strain evidence="3">TRF0915ILg1</strain>
        <tissue evidence="3">Whole body</tissue>
    </source>
</reference>
<accession>A0A8K0CJB0</accession>
<evidence type="ECO:0000313" key="3">
    <source>
        <dbReference type="EMBL" id="KAF2885528.1"/>
    </source>
</evidence>
<dbReference type="InterPro" id="IPR036397">
    <property type="entry name" value="RNaseH_sf"/>
</dbReference>
<organism evidence="3 4">
    <name type="scientific">Ignelater luminosus</name>
    <name type="common">Cucubano</name>
    <name type="synonym">Pyrophorus luminosus</name>
    <dbReference type="NCBI Taxonomy" id="2038154"/>
    <lineage>
        <taxon>Eukaryota</taxon>
        <taxon>Metazoa</taxon>
        <taxon>Ecdysozoa</taxon>
        <taxon>Arthropoda</taxon>
        <taxon>Hexapoda</taxon>
        <taxon>Insecta</taxon>
        <taxon>Pterygota</taxon>
        <taxon>Neoptera</taxon>
        <taxon>Endopterygota</taxon>
        <taxon>Coleoptera</taxon>
        <taxon>Polyphaga</taxon>
        <taxon>Elateriformia</taxon>
        <taxon>Elateroidea</taxon>
        <taxon>Elateridae</taxon>
        <taxon>Agrypninae</taxon>
        <taxon>Pyrophorini</taxon>
        <taxon>Ignelater</taxon>
    </lineage>
</organism>
<comment type="caution">
    <text evidence="3">The sequence shown here is derived from an EMBL/GenBank/DDBJ whole genome shotgun (WGS) entry which is preliminary data.</text>
</comment>
<sequence>MFPQQTTKAPHRNALIDSGCNSHMTSHIKYFSQYTPYTSSNNLVKIGDGRLLEAKGIGDIQVIVTVKGEIIESVLKNVLYVPELHLNLFSLGVCMEKGYSVQGGEDIIYLKKNDKLYVEAIKNKNLFVINMKVDTRENCEDNNLLAGYASGIRSIQDWHERLAHQNFQHVRSLLKSLNIEFKDDKNAFCEYCLQGKQCRQPFRISTTEVNELLSDIKVKKLGIRAQTQKTAPKYVKNQERRAKTGLRKIYKKTLRKPLVIDDETYVVLEPEGQPGRKYVHSKNHDELSFQFKFKRITKFPNIYLVWQAIDENGNVSEPYVTNKSLTADIYLKECLKKQLLPFLLKHHNKEEILFWSDLATCRYAKVCLEILTQEKLEFIGKHENPPNAPQARGIEKFWALCKQRYSEQKNTAKNIGGFKRIWNKISKNVAEELGKTVMDHAYKYLREIGYKGIQNAMCSIYKKQKH</sequence>
<evidence type="ECO:0008006" key="5">
    <source>
        <dbReference type="Google" id="ProtNLM"/>
    </source>
</evidence>
<proteinExistence type="predicted"/>
<dbReference type="AlphaFoldDB" id="A0A8K0CJB0"/>
<dbReference type="InterPro" id="IPR025724">
    <property type="entry name" value="GAG-pre-integrase_dom"/>
</dbReference>
<dbReference type="Pfam" id="PF22936">
    <property type="entry name" value="Pol_BBD"/>
    <property type="match status" value="1"/>
</dbReference>
<dbReference type="Gene3D" id="3.30.420.10">
    <property type="entry name" value="Ribonuclease H-like superfamily/Ribonuclease H"/>
    <property type="match status" value="1"/>
</dbReference>
<feature type="domain" description="GAG-pre-integrase" evidence="1">
    <location>
        <begin position="149"/>
        <end position="197"/>
    </location>
</feature>